<dbReference type="EC" id="3.4.16.4" evidence="3"/>
<dbReference type="InterPro" id="IPR012338">
    <property type="entry name" value="Beta-lactam/transpept-like"/>
</dbReference>
<dbReference type="Gene3D" id="3.50.80.20">
    <property type="entry name" value="D-Ala-D-Ala carboxypeptidase C, peptidase S13"/>
    <property type="match status" value="1"/>
</dbReference>
<keyword evidence="3" id="KW-0121">Carboxypeptidase</keyword>
<dbReference type="GO" id="GO:0009002">
    <property type="term" value="F:serine-type D-Ala-D-Ala carboxypeptidase activity"/>
    <property type="evidence" value="ECO:0007669"/>
    <property type="project" value="UniProtKB-EC"/>
</dbReference>
<dbReference type="Proteomes" id="UP000790580">
    <property type="component" value="Unassembled WGS sequence"/>
</dbReference>
<dbReference type="Pfam" id="PF02113">
    <property type="entry name" value="Peptidase_S13"/>
    <property type="match status" value="1"/>
</dbReference>
<accession>A0ABS6JWN8</accession>
<keyword evidence="2 3" id="KW-0378">Hydrolase</keyword>
<dbReference type="InterPro" id="IPR000667">
    <property type="entry name" value="Peptidase_S13"/>
</dbReference>
<dbReference type="PRINTS" id="PR00922">
    <property type="entry name" value="DADACBPTASE3"/>
</dbReference>
<reference evidence="3 4" key="1">
    <citation type="submission" date="2021-06" db="EMBL/GenBank/DDBJ databases">
        <title>Bacillus sp. RD4P76, an endophyte from a halophyte.</title>
        <authorList>
            <person name="Sun J.-Q."/>
        </authorList>
    </citation>
    <scope>NUCLEOTIDE SEQUENCE [LARGE SCALE GENOMIC DNA]</scope>
    <source>
        <strain evidence="3 4">JCM 17098</strain>
    </source>
</reference>
<organism evidence="3 4">
    <name type="scientific">Evansella alkalicola</name>
    <dbReference type="NCBI Taxonomy" id="745819"/>
    <lineage>
        <taxon>Bacteria</taxon>
        <taxon>Bacillati</taxon>
        <taxon>Bacillota</taxon>
        <taxon>Bacilli</taxon>
        <taxon>Bacillales</taxon>
        <taxon>Bacillaceae</taxon>
        <taxon>Evansella</taxon>
    </lineage>
</organism>
<dbReference type="PANTHER" id="PTHR30023:SF0">
    <property type="entry name" value="PENICILLIN-SENSITIVE CARBOXYPEPTIDASE A"/>
    <property type="match status" value="1"/>
</dbReference>
<proteinExistence type="inferred from homology"/>
<dbReference type="NCBIfam" id="TIGR00666">
    <property type="entry name" value="PBP4"/>
    <property type="match status" value="1"/>
</dbReference>
<dbReference type="PANTHER" id="PTHR30023">
    <property type="entry name" value="D-ALANYL-D-ALANINE CARBOXYPEPTIDASE"/>
    <property type="match status" value="1"/>
</dbReference>
<comment type="similarity">
    <text evidence="1">Belongs to the peptidase S13 family.</text>
</comment>
<dbReference type="Gene3D" id="3.40.710.10">
    <property type="entry name" value="DD-peptidase/beta-lactamase superfamily"/>
    <property type="match status" value="1"/>
</dbReference>
<dbReference type="SUPFAM" id="SSF56601">
    <property type="entry name" value="beta-lactamase/transpeptidase-like"/>
    <property type="match status" value="1"/>
</dbReference>
<comment type="caution">
    <text evidence="3">The sequence shown here is derived from an EMBL/GenBank/DDBJ whole genome shotgun (WGS) entry which is preliminary data.</text>
</comment>
<name>A0ABS6JWN8_9BACI</name>
<protein>
    <submittedName>
        <fullName evidence="3">D-alanyl-D-alanine carboxypeptidase/D-alanyl-D-alanine-endopeptidase</fullName>
        <ecNumber evidence="3">3.4.16.4</ecNumber>
    </submittedName>
</protein>
<keyword evidence="4" id="KW-1185">Reference proteome</keyword>
<evidence type="ECO:0000313" key="3">
    <source>
        <dbReference type="EMBL" id="MBU9722647.1"/>
    </source>
</evidence>
<evidence type="ECO:0000256" key="2">
    <source>
        <dbReference type="ARBA" id="ARBA00022801"/>
    </source>
</evidence>
<evidence type="ECO:0000256" key="1">
    <source>
        <dbReference type="ARBA" id="ARBA00006096"/>
    </source>
</evidence>
<sequence>MEIIIEENKLEDLPVEDNYLQTVEFLVNTDYTLKEQLDEFLQDERLDHALAAVHVRSEVGEEIYSFHGDKSAVPASGQKVLVGAAALDTLGRDFSFYTGVYTVSEQIGSVLEGNLFLKGTGDPTIQAEDYQKLAEEIAKLGITTIRGDVIADDTYFDDIRLSIDLSWANEKYVYGTQVSALTLSPTRDYDAGSVMVEIRPGAEIGEDAIISVYPDTDYVTIVNNVETVATGGTSHIEWDREHGNNTIHYDGTLTHNATVYRNWVSVWEPTELVLQLFYEALIDNGIKIEGEGRLGDTPTGAQELAHHVSAPLEDLFYPYMKLSNNSIGEILTKTMGKVVHDEGSWEAGLQVVEDYLRSAGLNMNGIHLRDGSGMSHLNAIPPEEMTKLLHTVKEEEWYDLFYDSFPIAGTSNRNIGGTLGYRMGGTAAEGNVRGKTGSLTSKASLSGYVTTQDEEELMFSIVLNNYFHNNAIAIIDHIVVRLAEYSKEEH</sequence>
<evidence type="ECO:0000313" key="4">
    <source>
        <dbReference type="Proteomes" id="UP000790580"/>
    </source>
</evidence>
<keyword evidence="3" id="KW-0645">Protease</keyword>
<dbReference type="RefSeq" id="WP_176371411.1">
    <property type="nucleotide sequence ID" value="NZ_JAHQCR010000057.1"/>
</dbReference>
<dbReference type="EMBL" id="JAHQCR010000057">
    <property type="protein sequence ID" value="MBU9722647.1"/>
    <property type="molecule type" value="Genomic_DNA"/>
</dbReference>
<gene>
    <name evidence="3" type="primary">dacB</name>
    <name evidence="3" type="ORF">KS407_14605</name>
</gene>